<dbReference type="Gene3D" id="3.30.70.2390">
    <property type="match status" value="1"/>
</dbReference>
<comment type="similarity">
    <text evidence="1">Belongs to the LytR/CpsA/Psr (LCP) family.</text>
</comment>
<keyword evidence="3" id="KW-0812">Transmembrane</keyword>
<evidence type="ECO:0000256" key="2">
    <source>
        <dbReference type="SAM" id="MobiDB-lite"/>
    </source>
</evidence>
<evidence type="ECO:0000313" key="5">
    <source>
        <dbReference type="Proteomes" id="UP000231791"/>
    </source>
</evidence>
<dbReference type="InterPro" id="IPR050922">
    <property type="entry name" value="LytR/CpsA/Psr_CW_biosynth"/>
</dbReference>
<proteinExistence type="inferred from homology"/>
<dbReference type="PANTHER" id="PTHR33392:SF6">
    <property type="entry name" value="POLYISOPRENYL-TEICHOIC ACID--PEPTIDOGLYCAN TEICHOIC ACID TRANSFERASE TAGU"/>
    <property type="match status" value="1"/>
</dbReference>
<organism evidence="4 5">
    <name type="scientific">Streptomyces lavendulae subsp. lavendulae</name>
    <dbReference type="NCBI Taxonomy" id="58340"/>
    <lineage>
        <taxon>Bacteria</taxon>
        <taxon>Bacillati</taxon>
        <taxon>Actinomycetota</taxon>
        <taxon>Actinomycetes</taxon>
        <taxon>Kitasatosporales</taxon>
        <taxon>Streptomycetaceae</taxon>
        <taxon>Streptomyces</taxon>
    </lineage>
</organism>
<feature type="transmembrane region" description="Helical" evidence="3">
    <location>
        <begin position="57"/>
        <end position="80"/>
    </location>
</feature>
<dbReference type="GeneID" id="49385589"/>
<dbReference type="Proteomes" id="UP000231791">
    <property type="component" value="Chromosome"/>
</dbReference>
<dbReference type="PANTHER" id="PTHR33392">
    <property type="entry name" value="POLYISOPRENYL-TEICHOIC ACID--PEPTIDOGLYCAN TEICHOIC ACID TRANSFERASE TAGU"/>
    <property type="match status" value="1"/>
</dbReference>
<feature type="region of interest" description="Disordered" evidence="2">
    <location>
        <begin position="389"/>
        <end position="450"/>
    </location>
</feature>
<dbReference type="NCBIfam" id="TIGR00350">
    <property type="entry name" value="lytR_cpsA_psr"/>
    <property type="match status" value="1"/>
</dbReference>
<dbReference type="Gene3D" id="3.40.630.190">
    <property type="entry name" value="LCP protein"/>
    <property type="match status" value="1"/>
</dbReference>
<feature type="compositionally biased region" description="Low complexity" evidence="2">
    <location>
        <begin position="395"/>
        <end position="429"/>
    </location>
</feature>
<dbReference type="InterPro" id="IPR004474">
    <property type="entry name" value="LytR_CpsA_psr"/>
</dbReference>
<dbReference type="EMBL" id="CP024985">
    <property type="protein sequence ID" value="ATZ26378.1"/>
    <property type="molecule type" value="Genomic_DNA"/>
</dbReference>
<protein>
    <submittedName>
        <fullName evidence="4">Transcriptional regulator YwtF</fullName>
    </submittedName>
</protein>
<dbReference type="Pfam" id="PF03816">
    <property type="entry name" value="LytR_cpsA_psr"/>
    <property type="match status" value="1"/>
</dbReference>
<evidence type="ECO:0000256" key="1">
    <source>
        <dbReference type="ARBA" id="ARBA00006068"/>
    </source>
</evidence>
<sequence>MRHSSVRGEGAPDQATDGISGGGTGASGAVPPPRSGQGGARPAGGGGTPVRRKRRRVLFWVASVLAFLILGTSAAGYLYYRHLDGNIRSGQRLSGESGVEKTHANAKGQRPLNILLIGSDSRNKPENVELGGSSDTVGNPPLADVQMLLHVSADRENASVVSIPRDTRVDIPECTDPKTGEKFKKTNAMINESLGRGGPGCTLATWERLTNVYIDHWMMIDFSGVVQMADAIGGVPVCVKDNVWDRPLPTSGGGSGLKLQKGTTRVKGEQALQWLRTRHAFSSDLGRAQAQHMYMNSMMRELKSQNAFTDVGRITDLAEAGTKALEVSEEIGSVKKLYNLAMQLKDVPTNRITMTTMPTFQDPRDVDRLIVNPADADKLWTMLRKDVAFDKNGDPQTPQSPSASAPAPGASQPAPQGSQQPVQPSQEPSKAPATTPDKIPVNVVNGTAAGQPLAPHRANAISEVLVSKGFTGARADSALTPEKTTVVRYPTPDLADEAQSVAASLGIPNTAVQQSADVSKITLVVGADWREGNAFPAQTPPAAGAIPDTADAINGSDTGACMDVYKPYRW</sequence>
<dbReference type="Pfam" id="PF13399">
    <property type="entry name" value="LytR_C"/>
    <property type="match status" value="1"/>
</dbReference>
<name>A0A2K8PIS5_STRLA</name>
<dbReference type="AlphaFoldDB" id="A0A2K8PIS5"/>
<dbReference type="RefSeq" id="WP_391386555.1">
    <property type="nucleotide sequence ID" value="NZ_CP024985.1"/>
</dbReference>
<gene>
    <name evidence="4" type="primary">ywtF4</name>
    <name evidence="4" type="ORF">SLAV_22825</name>
</gene>
<reference evidence="4 5" key="1">
    <citation type="submission" date="2017-11" db="EMBL/GenBank/DDBJ databases">
        <title>Complete genome sequence of Streptomyces lavendulae subsp. lavendulae CCM 3239 (formerly 'Streptomyces aureofaciens CCM 3239'), the producer of the angucycline-type antibiotic auricin.</title>
        <authorList>
            <person name="Busche T."/>
            <person name="Novakova R."/>
            <person name="Al'Dilaimi A."/>
            <person name="Homerova D."/>
            <person name="Feckova L."/>
            <person name="Rezuchova B."/>
            <person name="Mingyar E."/>
            <person name="Csolleiova D."/>
            <person name="Bekeova C."/>
            <person name="Winkler A."/>
            <person name="Sevcikova B."/>
            <person name="Kalinowski J."/>
            <person name="Kormanec J."/>
            <person name="Ruckert C."/>
        </authorList>
    </citation>
    <scope>NUCLEOTIDE SEQUENCE [LARGE SCALE GENOMIC DNA]</scope>
    <source>
        <strain evidence="4 5">CCM 3239</strain>
    </source>
</reference>
<feature type="compositionally biased region" description="Gly residues" evidence="2">
    <location>
        <begin position="36"/>
        <end position="48"/>
    </location>
</feature>
<dbReference type="KEGG" id="slx:SLAV_22825"/>
<dbReference type="InterPro" id="IPR027381">
    <property type="entry name" value="LytR/CpsA/Psr_C"/>
</dbReference>
<evidence type="ECO:0000313" key="4">
    <source>
        <dbReference type="EMBL" id="ATZ26378.1"/>
    </source>
</evidence>
<keyword evidence="3" id="KW-1133">Transmembrane helix</keyword>
<evidence type="ECO:0000256" key="3">
    <source>
        <dbReference type="SAM" id="Phobius"/>
    </source>
</evidence>
<feature type="region of interest" description="Disordered" evidence="2">
    <location>
        <begin position="1"/>
        <end position="50"/>
    </location>
</feature>
<keyword evidence="3" id="KW-0472">Membrane</keyword>
<accession>A0A2K8PIS5</accession>
<keyword evidence="5" id="KW-1185">Reference proteome</keyword>